<protein>
    <submittedName>
        <fullName evidence="1">Uncharacterized protein</fullName>
    </submittedName>
</protein>
<gene>
    <name evidence="1" type="ORF">XB16_0033</name>
</gene>
<dbReference type="Proteomes" id="UP000033961">
    <property type="component" value="Chromosome I"/>
</dbReference>
<reference evidence="1 2" key="1">
    <citation type="journal article" date="2015" name="Genome Announc.">
        <title>Draft Genome Sequences of Leptospira santarosai Strains U160, U164, and U233, Isolated from Asymptomatic Cattle.</title>
        <authorList>
            <person name="Kremer F.S."/>
            <person name="Eslabao M.R."/>
            <person name="Provisor M."/>
            <person name="Woloski R.D."/>
            <person name="Ramires O.V."/>
            <person name="Moreno L.Z."/>
            <person name="Moreno A.M."/>
            <person name="Hamond C."/>
            <person name="Lilenbaum W."/>
            <person name="Dellagostin O.A."/>
        </authorList>
    </citation>
    <scope>NUCLEOTIDE SEQUENCE [LARGE SCALE GENOMIC DNA]</scope>
    <source>
        <strain evidence="1 2">U160</strain>
    </source>
</reference>
<proteinExistence type="predicted"/>
<sequence length="294" mass="34039">MPQKVKFLLFGIRLNSLLEIPENRHMKTVLGATICVALSIPFSAFADYASNGATHLVRVERGLKTNEFLIRALNSSISNLGTEPDKALYKRIIQHHIETNQLYFQFDLEKSYSELKRTQDLLVILYSNLIEASNKTIRGELNSLGQKAVRGTEAKPKKHLELGHRELAAAEQKKIIADNTRPYLRAIKLELLYESLKLLKQSRKYVVLLSMEYLSDFPPNPETEDFLGILNEINRAMFSRKEEFAKIHFDNHFHTYSGENLYDTYWREPALEELEKPLNDIDPAYSRVRRNAKR</sequence>
<dbReference type="InterPro" id="IPR058230">
    <property type="entry name" value="OmpL37"/>
</dbReference>
<name>A0A2P1QND1_9LEPT</name>
<dbReference type="NCBIfam" id="NF047447">
    <property type="entry name" value="Lepto_OmpL37"/>
    <property type="match status" value="1"/>
</dbReference>
<dbReference type="AlphaFoldDB" id="A0A2P1QND1"/>
<accession>A0A2P1QND1</accession>
<organism evidence="1 2">
    <name type="scientific">Leptospira santarosai</name>
    <dbReference type="NCBI Taxonomy" id="28183"/>
    <lineage>
        <taxon>Bacteria</taxon>
        <taxon>Pseudomonadati</taxon>
        <taxon>Spirochaetota</taxon>
        <taxon>Spirochaetia</taxon>
        <taxon>Leptospirales</taxon>
        <taxon>Leptospiraceae</taxon>
        <taxon>Leptospira</taxon>
    </lineage>
</organism>
<evidence type="ECO:0000313" key="1">
    <source>
        <dbReference type="EMBL" id="AVQ10394.1"/>
    </source>
</evidence>
<evidence type="ECO:0000313" key="2">
    <source>
        <dbReference type="Proteomes" id="UP000033961"/>
    </source>
</evidence>
<dbReference type="EMBL" id="CP027843">
    <property type="protein sequence ID" value="AVQ10394.1"/>
    <property type="molecule type" value="Genomic_DNA"/>
</dbReference>